<organism evidence="2 3">
    <name type="scientific">Vibrio breoganii</name>
    <dbReference type="NCBI Taxonomy" id="553239"/>
    <lineage>
        <taxon>Bacteria</taxon>
        <taxon>Pseudomonadati</taxon>
        <taxon>Pseudomonadota</taxon>
        <taxon>Gammaproteobacteria</taxon>
        <taxon>Vibrionales</taxon>
        <taxon>Vibrionaceae</taxon>
        <taxon>Vibrio</taxon>
    </lineage>
</organism>
<dbReference type="EMBL" id="CP016178">
    <property type="protein sequence ID" value="ANO34217.1"/>
    <property type="molecule type" value="Genomic_DNA"/>
</dbReference>
<evidence type="ECO:0000313" key="3">
    <source>
        <dbReference type="Proteomes" id="UP000092018"/>
    </source>
</evidence>
<sequence length="90" mass="9651">MRNLNYGLAIPAVVMVIALLFVSSLFPAQSQALAGGGINTIKSLCVVAGLPMMFIYAILVKHLMHELGAIQVAKEQEQTLPLQEVVTDCP</sequence>
<accession>A0AAN0XXC1</accession>
<evidence type="ECO:0000313" key="2">
    <source>
        <dbReference type="EMBL" id="ANO34217.1"/>
    </source>
</evidence>
<gene>
    <name evidence="2" type="ORF">A6E01_13470</name>
</gene>
<reference evidence="2 3" key="1">
    <citation type="submission" date="2016-06" db="EMBL/GenBank/DDBJ databases">
        <title>Adaptive Radiation by Waves of Gene Transfer Leads to Fine-Scale Resource Partitioning in Marine Microbes.</title>
        <authorList>
            <person name="Hehemann J.-H."/>
            <person name="Arevalo P."/>
            <person name="Datta M.S."/>
            <person name="Yu X."/>
            <person name="Corzett C."/>
            <person name="Henschel A."/>
            <person name="Preheim S.P."/>
            <person name="Timberlake S."/>
            <person name="Alm E.J."/>
            <person name="Polz M.F."/>
        </authorList>
    </citation>
    <scope>NUCLEOTIDE SEQUENCE [LARGE SCALE GENOMIC DNA]</scope>
    <source>
        <strain evidence="2 3">FF50</strain>
    </source>
</reference>
<name>A0AAN0XXC1_9VIBR</name>
<keyword evidence="1" id="KW-1133">Transmembrane helix</keyword>
<dbReference type="AlphaFoldDB" id="A0AAN0XXC1"/>
<dbReference type="KEGG" id="vbr:A6E01_13470"/>
<dbReference type="RefSeq" id="WP_065210423.1">
    <property type="nucleotide sequence ID" value="NZ_AP024865.1"/>
</dbReference>
<feature type="transmembrane region" description="Helical" evidence="1">
    <location>
        <begin position="40"/>
        <end position="59"/>
    </location>
</feature>
<feature type="transmembrane region" description="Helical" evidence="1">
    <location>
        <begin position="6"/>
        <end position="28"/>
    </location>
</feature>
<keyword evidence="1" id="KW-0472">Membrane</keyword>
<dbReference type="GeneID" id="77308093"/>
<protein>
    <submittedName>
        <fullName evidence="2">Uncharacterized protein</fullName>
    </submittedName>
</protein>
<keyword evidence="1" id="KW-0812">Transmembrane</keyword>
<proteinExistence type="predicted"/>
<evidence type="ECO:0000256" key="1">
    <source>
        <dbReference type="SAM" id="Phobius"/>
    </source>
</evidence>
<dbReference type="Proteomes" id="UP000092018">
    <property type="component" value="Chromosome 2"/>
</dbReference>